<name>A0A3E3E3G1_9FIRM</name>
<evidence type="ECO:0000259" key="3">
    <source>
        <dbReference type="Pfam" id="PF18449"/>
    </source>
</evidence>
<feature type="domain" description="Putative mucin/carbohydrate-binding" evidence="2">
    <location>
        <begin position="100"/>
        <end position="198"/>
    </location>
</feature>
<evidence type="ECO:0000313" key="5">
    <source>
        <dbReference type="Proteomes" id="UP000261032"/>
    </source>
</evidence>
<dbReference type="EMBL" id="QUSL01000091">
    <property type="protein sequence ID" value="RGD75876.1"/>
    <property type="molecule type" value="Genomic_DNA"/>
</dbReference>
<accession>A0A3E3E3G1</accession>
<protein>
    <submittedName>
        <fullName evidence="4">Uncharacterized protein</fullName>
    </submittedName>
</protein>
<feature type="chain" id="PRO_5017595234" evidence="1">
    <location>
        <begin position="27"/>
        <end position="903"/>
    </location>
</feature>
<evidence type="ECO:0000259" key="2">
    <source>
        <dbReference type="Pfam" id="PF03272"/>
    </source>
</evidence>
<proteinExistence type="predicted"/>
<feature type="domain" description="Putative mucin/carbohydrate-binding" evidence="2">
    <location>
        <begin position="223"/>
        <end position="319"/>
    </location>
</feature>
<evidence type="ECO:0000313" key="4">
    <source>
        <dbReference type="EMBL" id="RGD75876.1"/>
    </source>
</evidence>
<reference evidence="4 5" key="1">
    <citation type="submission" date="2018-08" db="EMBL/GenBank/DDBJ databases">
        <title>A genome reference for cultivated species of the human gut microbiota.</title>
        <authorList>
            <person name="Zou Y."/>
            <person name="Xue W."/>
            <person name="Luo G."/>
        </authorList>
    </citation>
    <scope>NUCLEOTIDE SEQUENCE [LARGE SCALE GENOMIC DNA]</scope>
    <source>
        <strain evidence="4 5">OM06-4</strain>
    </source>
</reference>
<dbReference type="InterPro" id="IPR004954">
    <property type="entry name" value="Mucin-bd"/>
</dbReference>
<feature type="signal peptide" evidence="1">
    <location>
        <begin position="1"/>
        <end position="26"/>
    </location>
</feature>
<organism evidence="4 5">
    <name type="scientific">Thomasclavelia ramosa</name>
    <dbReference type="NCBI Taxonomy" id="1547"/>
    <lineage>
        <taxon>Bacteria</taxon>
        <taxon>Bacillati</taxon>
        <taxon>Bacillota</taxon>
        <taxon>Erysipelotrichia</taxon>
        <taxon>Erysipelotrichales</taxon>
        <taxon>Coprobacillaceae</taxon>
        <taxon>Thomasclavelia</taxon>
    </lineage>
</organism>
<dbReference type="Pfam" id="PF03272">
    <property type="entry name" value="Mucin_bdg"/>
    <property type="match status" value="3"/>
</dbReference>
<dbReference type="RefSeq" id="WP_117582770.1">
    <property type="nucleotide sequence ID" value="NZ_QUSL01000091.1"/>
</dbReference>
<dbReference type="AlphaFoldDB" id="A0A3E3E3G1"/>
<gene>
    <name evidence="4" type="ORF">DXB93_19375</name>
</gene>
<sequence>MLTKKFVIVLLIAVFFGQTMTSSVCAIEDSNVAVTDEMSLLEKKVLEIFENEDNKTLADQVTQEKINKLKDETKKSNEPMKDHLLSMLNQAEQQLQQFNLLGLGNNIFAQLYFHADGSYKAELVTRSGQPHSYFNNYATIKIKTSGKKVIYTKNYIGNEQQIAKRENIELKEGYFLEITKQEPNRFETNHNDELKQNNSNPFIYVVRNGRLERVDDKNRYIHFLGLGDVKYATLKVDYNSQKLSLNIKPVKPHVYFKDSYEKIEILNTKEEVVFCKDFIGTEQQLSENINIDFKAGYKIRLTGSEHHVRVKFYNEDQEPVPLNLTQNKSTVILNENGVAVEFTANDSMIETYQAALFERIPQEQLNELKQKSSKHQEFINWILQSPEVMQSYLSAGYASSSKQGDMCSYQYINNYSLSNELEALEIWYKIWEMYKDSHSGVNLNMAIAIALEFNKGMVAWYNSSLTIDPLVRYKNFYDAQKNNILFEDFSRYTAQEMRNVVNAKITDEDMAWLREYIKENKPGMITRNNITKGYSLIRYVSVNPDTGASVHGNQFYGPNPTIKEVIKYGGVCGAMSKLGSVVAQAYGVPAFPVGQPGHCAYIYLDSQHDYKLGYDVFGWNKCANANTTLPYIFINHYYSLNSERFKESEYERYKAKNTKDSNKKLMCINKSIEKEPLNYFAWQDKINLMAKTLSSKEFSQLLDDAEKAFKSYPVIAAAISQKNARNNVYSLFSDNTYQKLNEEVTQQKIESAKKGVDSLQKGPYLQELYELINKASNMVQQISLYGLGNNNFANLVHYADDSQRTVLRINSGQPHSYFKNTYATIVIKDQNDQEIYKKEFVGNKSNKQENVNVILKNGYRIEFILKEINRFKISDEKLNRQPINNTYTYVVKNNRLMNDVKSV</sequence>
<dbReference type="InterPro" id="IPR054544">
    <property type="entry name" value="Pest_crys_Cry1Aa_dom-IV"/>
</dbReference>
<evidence type="ECO:0000256" key="1">
    <source>
        <dbReference type="SAM" id="SignalP"/>
    </source>
</evidence>
<feature type="domain" description="Putative mucin/carbohydrate-binding" evidence="2">
    <location>
        <begin position="784"/>
        <end position="880"/>
    </location>
</feature>
<dbReference type="Proteomes" id="UP000261032">
    <property type="component" value="Unassembled WGS sequence"/>
</dbReference>
<feature type="domain" description="Pesticidal crystal protein Cry1Aa" evidence="3">
    <location>
        <begin position="721"/>
        <end position="776"/>
    </location>
</feature>
<keyword evidence="1" id="KW-0732">Signal</keyword>
<comment type="caution">
    <text evidence="4">The sequence shown here is derived from an EMBL/GenBank/DDBJ whole genome shotgun (WGS) entry which is preliminary data.</text>
</comment>
<dbReference type="Pfam" id="PF18449">
    <property type="entry name" value="Endotoxin_C2"/>
    <property type="match status" value="1"/>
</dbReference>